<dbReference type="Proteomes" id="UP000032427">
    <property type="component" value="Chromosome 1"/>
</dbReference>
<keyword evidence="8 10" id="KW-0472">Membrane</keyword>
<organism evidence="12 13">
    <name type="scientific">Aliivibrio wodanis</name>
    <dbReference type="NCBI Taxonomy" id="80852"/>
    <lineage>
        <taxon>Bacteria</taxon>
        <taxon>Pseudomonadati</taxon>
        <taxon>Pseudomonadota</taxon>
        <taxon>Gammaproteobacteria</taxon>
        <taxon>Vibrionales</taxon>
        <taxon>Vibrionaceae</taxon>
        <taxon>Aliivibrio</taxon>
    </lineage>
</organism>
<comment type="function">
    <text evidence="1">Involved in a late step of protoheme IX synthesis.</text>
</comment>
<dbReference type="Pfam" id="PF07219">
    <property type="entry name" value="HemY_N"/>
    <property type="match status" value="1"/>
</dbReference>
<protein>
    <submittedName>
        <fullName evidence="12">Protein HemY</fullName>
    </submittedName>
</protein>
<evidence type="ECO:0000256" key="3">
    <source>
        <dbReference type="ARBA" id="ARBA00004744"/>
    </source>
</evidence>
<reference evidence="13" key="1">
    <citation type="submission" date="2014-09" db="EMBL/GenBank/DDBJ databases">
        <authorList>
            <person name="Hjerde E."/>
        </authorList>
    </citation>
    <scope>NUCLEOTIDE SEQUENCE [LARGE SCALE GENOMIC DNA]</scope>
    <source>
        <strain evidence="13">06/09/139</strain>
    </source>
</reference>
<comment type="pathway">
    <text evidence="3">Porphyrin-containing compound metabolism; protoheme biosynthesis.</text>
</comment>
<name>A0A090ILR3_9GAMM</name>
<keyword evidence="4" id="KW-1003">Cell membrane</keyword>
<evidence type="ECO:0000259" key="11">
    <source>
        <dbReference type="Pfam" id="PF07219"/>
    </source>
</evidence>
<feature type="domain" description="HemY N-terminal" evidence="11">
    <location>
        <begin position="26"/>
        <end position="131"/>
    </location>
</feature>
<evidence type="ECO:0000256" key="4">
    <source>
        <dbReference type="ARBA" id="ARBA00022475"/>
    </source>
</evidence>
<dbReference type="GO" id="GO:0006779">
    <property type="term" value="P:porphyrin-containing compound biosynthetic process"/>
    <property type="evidence" value="ECO:0007669"/>
    <property type="project" value="UniProtKB-KW"/>
</dbReference>
<dbReference type="OrthoDB" id="7067577at2"/>
<dbReference type="InterPro" id="IPR011990">
    <property type="entry name" value="TPR-like_helical_dom_sf"/>
</dbReference>
<dbReference type="InterPro" id="IPR010817">
    <property type="entry name" value="HemY_N"/>
</dbReference>
<keyword evidence="5" id="KW-0997">Cell inner membrane</keyword>
<sequence length="394" mass="44748">MIRLLLLAIVLVGGLIVGTTFADQQGYVLISIAETTIEMSLTTLVIFIGALIAGLFVLEMIVKRILSVGSFTRGWFSARHLRKARYNTFKGMIKLHEGEWKDAERLITKGGRHNDFPLLNYLAAAEAAQGRQQIEQRDHYLKLASEQSDSRLAVALTSAKLQMREQQYELALATLQSVKVDYPRNPVLLELLKECYLALNEWQPLKNIIHPLTKANLITEQQALELEEKAECGLMEFIATNQGTVGLLDHWNSLPKKLKKHVPVLVCLIKQLHARKADSEAYIILRDNLKKRSDDRLVELLPTLNLADYHPVTVLLEEMVNHDARNPVVQSTLAQLYMRIEKWQPAREHFEAALAIREDMSDYAYLARVLDKQNHKQDAANLSRKALIMVGDND</sequence>
<dbReference type="GeneID" id="28539595"/>
<keyword evidence="6 10" id="KW-0812">Transmembrane</keyword>
<evidence type="ECO:0000256" key="9">
    <source>
        <dbReference type="ARBA" id="ARBA00023244"/>
    </source>
</evidence>
<evidence type="ECO:0000256" key="5">
    <source>
        <dbReference type="ARBA" id="ARBA00022519"/>
    </source>
</evidence>
<dbReference type="InterPro" id="IPR005254">
    <property type="entry name" value="Heme_biosyn_assoc_TPR_pro"/>
</dbReference>
<dbReference type="GO" id="GO:0005886">
    <property type="term" value="C:plasma membrane"/>
    <property type="evidence" value="ECO:0007669"/>
    <property type="project" value="UniProtKB-SubCell"/>
</dbReference>
<dbReference type="GO" id="GO:0042168">
    <property type="term" value="P:heme metabolic process"/>
    <property type="evidence" value="ECO:0007669"/>
    <property type="project" value="InterPro"/>
</dbReference>
<dbReference type="STRING" id="80852.AWOD_I_0065"/>
<evidence type="ECO:0000256" key="10">
    <source>
        <dbReference type="SAM" id="Phobius"/>
    </source>
</evidence>
<gene>
    <name evidence="12" type="primary">hemY</name>
    <name evidence="12" type="ORF">AWOD_I_0065</name>
</gene>
<evidence type="ECO:0000313" key="12">
    <source>
        <dbReference type="EMBL" id="CED70163.1"/>
    </source>
</evidence>
<evidence type="ECO:0000256" key="7">
    <source>
        <dbReference type="ARBA" id="ARBA00022989"/>
    </source>
</evidence>
<proteinExistence type="predicted"/>
<keyword evidence="7 10" id="KW-1133">Transmembrane helix</keyword>
<dbReference type="SUPFAM" id="SSF48452">
    <property type="entry name" value="TPR-like"/>
    <property type="match status" value="2"/>
</dbReference>
<evidence type="ECO:0000256" key="2">
    <source>
        <dbReference type="ARBA" id="ARBA00004429"/>
    </source>
</evidence>
<comment type="subcellular location">
    <subcellularLocation>
        <location evidence="2">Cell inner membrane</location>
        <topology evidence="2">Multi-pass membrane protein</topology>
    </subcellularLocation>
</comment>
<dbReference type="UniPathway" id="UPA00252"/>
<evidence type="ECO:0000256" key="1">
    <source>
        <dbReference type="ARBA" id="ARBA00002962"/>
    </source>
</evidence>
<keyword evidence="9" id="KW-0627">Porphyrin biosynthesis</keyword>
<dbReference type="EMBL" id="LN554846">
    <property type="protein sequence ID" value="CED70163.1"/>
    <property type="molecule type" value="Genomic_DNA"/>
</dbReference>
<evidence type="ECO:0000313" key="13">
    <source>
        <dbReference type="Proteomes" id="UP000032427"/>
    </source>
</evidence>
<dbReference type="Gene3D" id="1.25.40.10">
    <property type="entry name" value="Tetratricopeptide repeat domain"/>
    <property type="match status" value="1"/>
</dbReference>
<dbReference type="PATRIC" id="fig|80852.17.peg.65"/>
<accession>A0A090ILR3</accession>
<dbReference type="NCBIfam" id="TIGR00540">
    <property type="entry name" value="TPR_hemY_coli"/>
    <property type="match status" value="1"/>
</dbReference>
<feature type="transmembrane region" description="Helical" evidence="10">
    <location>
        <begin position="41"/>
        <end position="62"/>
    </location>
</feature>
<dbReference type="AlphaFoldDB" id="A0A090ILR3"/>
<dbReference type="HOGENOM" id="CLU_037501_2_0_6"/>
<evidence type="ECO:0000256" key="6">
    <source>
        <dbReference type="ARBA" id="ARBA00022692"/>
    </source>
</evidence>
<dbReference type="KEGG" id="awd:AWOD_I_0065"/>
<keyword evidence="13" id="KW-1185">Reference proteome</keyword>
<evidence type="ECO:0000256" key="8">
    <source>
        <dbReference type="ARBA" id="ARBA00023136"/>
    </source>
</evidence>